<evidence type="ECO:0000313" key="5">
    <source>
        <dbReference type="Ensembl" id="ENSPMRP00000022473.1"/>
    </source>
</evidence>
<evidence type="ECO:0000313" key="6">
    <source>
        <dbReference type="Proteomes" id="UP000472272"/>
    </source>
</evidence>
<dbReference type="GeneID" id="114597707"/>
<evidence type="ECO:0000259" key="4">
    <source>
        <dbReference type="Pfam" id="PF16497"/>
    </source>
</evidence>
<reference evidence="5 6" key="1">
    <citation type="journal article" date="2019" name="Proc. Natl. Acad. Sci. U.S.A.">
        <title>Regulatory changes in pterin and carotenoid genes underlie balanced color polymorphisms in the wall lizard.</title>
        <authorList>
            <person name="Andrade P."/>
            <person name="Pinho C."/>
            <person name="Perez I de Lanuza G."/>
            <person name="Afonso S."/>
            <person name="Brejcha J."/>
            <person name="Rubin C.J."/>
            <person name="Wallerman O."/>
            <person name="Pereira P."/>
            <person name="Sabatino S.J."/>
            <person name="Bellati A."/>
            <person name="Pellitteri-Rosa D."/>
            <person name="Bosakova Z."/>
            <person name="Bunikis I."/>
            <person name="Carretero M.A."/>
            <person name="Feiner N."/>
            <person name="Marsik P."/>
            <person name="Pauperio F."/>
            <person name="Salvi D."/>
            <person name="Soler L."/>
            <person name="While G.M."/>
            <person name="Uller T."/>
            <person name="Font E."/>
            <person name="Andersson L."/>
            <person name="Carneiro M."/>
        </authorList>
    </citation>
    <scope>NUCLEOTIDE SEQUENCE</scope>
</reference>
<dbReference type="KEGG" id="pmua:114597707"/>
<name>A0A670JD75_PODMU</name>
<dbReference type="InterPro" id="IPR011162">
    <property type="entry name" value="MHC_I/II-like_Ag-recog"/>
</dbReference>
<dbReference type="Gene3D" id="3.30.500.10">
    <property type="entry name" value="MHC class I-like antigen recognition-like"/>
    <property type="match status" value="1"/>
</dbReference>
<dbReference type="RefSeq" id="XP_028586715.1">
    <property type="nucleotide sequence ID" value="XM_028730882.1"/>
</dbReference>
<protein>
    <submittedName>
        <fullName evidence="5">Endothelial protein C receptor-like</fullName>
    </submittedName>
</protein>
<keyword evidence="2" id="KW-0812">Transmembrane</keyword>
<dbReference type="OMA" id="WGNASLD"/>
<gene>
    <name evidence="5" type="primary">LOC114597707</name>
</gene>
<keyword evidence="6" id="KW-1185">Reference proteome</keyword>
<keyword evidence="2" id="KW-0472">Membrane</keyword>
<dbReference type="Proteomes" id="UP000472272">
    <property type="component" value="Chromosome 5"/>
</dbReference>
<keyword evidence="1" id="KW-0325">Glycoprotein</keyword>
<evidence type="ECO:0000256" key="1">
    <source>
        <dbReference type="ARBA" id="ARBA00023180"/>
    </source>
</evidence>
<dbReference type="InterPro" id="IPR011161">
    <property type="entry name" value="MHC_I-like_Ag-recog"/>
</dbReference>
<feature type="transmembrane region" description="Helical" evidence="2">
    <location>
        <begin position="217"/>
        <end position="238"/>
    </location>
</feature>
<dbReference type="SUPFAM" id="SSF54452">
    <property type="entry name" value="MHC antigen-recognition domain"/>
    <property type="match status" value="1"/>
</dbReference>
<dbReference type="AlphaFoldDB" id="A0A670JD75"/>
<accession>A0A670JD75</accession>
<dbReference type="GO" id="GO:0050819">
    <property type="term" value="P:negative regulation of coagulation"/>
    <property type="evidence" value="ECO:0007669"/>
    <property type="project" value="TreeGrafter"/>
</dbReference>
<dbReference type="PANTHER" id="PTHR15349:SF0">
    <property type="entry name" value="ENDOTHELIAL PROTEIN C RECEPTOR"/>
    <property type="match status" value="1"/>
</dbReference>
<organism evidence="5 6">
    <name type="scientific">Podarcis muralis</name>
    <name type="common">Wall lizard</name>
    <name type="synonym">Lacerta muralis</name>
    <dbReference type="NCBI Taxonomy" id="64176"/>
    <lineage>
        <taxon>Eukaryota</taxon>
        <taxon>Metazoa</taxon>
        <taxon>Chordata</taxon>
        <taxon>Craniata</taxon>
        <taxon>Vertebrata</taxon>
        <taxon>Euteleostomi</taxon>
        <taxon>Lepidosauria</taxon>
        <taxon>Squamata</taxon>
        <taxon>Bifurcata</taxon>
        <taxon>Unidentata</taxon>
        <taxon>Episquamata</taxon>
        <taxon>Laterata</taxon>
        <taxon>Lacertibaenia</taxon>
        <taxon>Lacertidae</taxon>
        <taxon>Podarcis</taxon>
    </lineage>
</organism>
<keyword evidence="2" id="KW-1133">Transmembrane helix</keyword>
<dbReference type="Pfam" id="PF16497">
    <property type="entry name" value="MHC_I_3"/>
    <property type="match status" value="1"/>
</dbReference>
<reference evidence="5" key="3">
    <citation type="submission" date="2025-09" db="UniProtKB">
        <authorList>
            <consortium name="Ensembl"/>
        </authorList>
    </citation>
    <scope>IDENTIFICATION</scope>
</reference>
<feature type="chain" id="PRO_5025456303" evidence="3">
    <location>
        <begin position="19"/>
        <end position="243"/>
    </location>
</feature>
<dbReference type="GO" id="GO:0005615">
    <property type="term" value="C:extracellular space"/>
    <property type="evidence" value="ECO:0007669"/>
    <property type="project" value="TreeGrafter"/>
</dbReference>
<reference evidence="5" key="2">
    <citation type="submission" date="2025-08" db="UniProtKB">
        <authorList>
            <consortium name="Ensembl"/>
        </authorList>
    </citation>
    <scope>IDENTIFICATION</scope>
</reference>
<dbReference type="GO" id="GO:0038023">
    <property type="term" value="F:signaling receptor activity"/>
    <property type="evidence" value="ECO:0007669"/>
    <property type="project" value="InterPro"/>
</dbReference>
<dbReference type="InterPro" id="IPR037055">
    <property type="entry name" value="MHC_I-like_Ag-recog_sf"/>
</dbReference>
<feature type="signal peptide" evidence="3">
    <location>
        <begin position="1"/>
        <end position="18"/>
    </location>
</feature>
<sequence length="243" mass="27385">MLLLQIIFAWALCHWVYGVERAHHSTAAFVAESHAFVMTHLAYFPNDSSVEMVGNATLDGKLTHSVEYQNEQMNASQLLQLESLDLWEQRKSALQNYLELFKKVVNLFARERKIPYPLHIHCTLGCQIFGNGTNRTFYEVLVNGTDFLRFNAANQSWVPLQETPVASYTRMQLNKYNETSADPAFFLKETCIKIVTEHTEVKGAFTGKHEGRSHTPLVIGISLGALAVMALALCIFLCTGGKR</sequence>
<dbReference type="PANTHER" id="PTHR15349">
    <property type="entry name" value="ENDOTHELIAL PROTEIN C RECEPTOR"/>
    <property type="match status" value="1"/>
</dbReference>
<dbReference type="InterPro" id="IPR015669">
    <property type="entry name" value="Endothetial_C_recpt"/>
</dbReference>
<dbReference type="OrthoDB" id="9441389at2759"/>
<dbReference type="Ensembl" id="ENSPMRT00000023876.1">
    <property type="protein sequence ID" value="ENSPMRP00000022473.1"/>
    <property type="gene ID" value="ENSPMRG00000014594.1"/>
</dbReference>
<dbReference type="GeneTree" id="ENSGT00390000001159"/>
<keyword evidence="3" id="KW-0732">Signal</keyword>
<evidence type="ECO:0000256" key="2">
    <source>
        <dbReference type="SAM" id="Phobius"/>
    </source>
</evidence>
<proteinExistence type="predicted"/>
<feature type="domain" description="MHC class I-like antigen recognition-like" evidence="4">
    <location>
        <begin position="20"/>
        <end position="196"/>
    </location>
</feature>
<evidence type="ECO:0000256" key="3">
    <source>
        <dbReference type="SAM" id="SignalP"/>
    </source>
</evidence>